<gene>
    <name evidence="9" type="ORF">ACA1_045310</name>
</gene>
<dbReference type="GO" id="GO:0003925">
    <property type="term" value="F:G protein activity"/>
    <property type="evidence" value="ECO:0007669"/>
    <property type="project" value="UniProtKB-EC"/>
</dbReference>
<accession>L8GZS5</accession>
<dbReference type="GeneID" id="14919272"/>
<dbReference type="EMBL" id="KB007952">
    <property type="protein sequence ID" value="ELR18500.1"/>
    <property type="molecule type" value="Genomic_DNA"/>
</dbReference>
<keyword evidence="10" id="KW-1185">Reference proteome</keyword>
<evidence type="ECO:0000256" key="5">
    <source>
        <dbReference type="ARBA" id="ARBA00022801"/>
    </source>
</evidence>
<evidence type="ECO:0000313" key="10">
    <source>
        <dbReference type="Proteomes" id="UP000011083"/>
    </source>
</evidence>
<dbReference type="SMART" id="SM00176">
    <property type="entry name" value="RAN"/>
    <property type="match status" value="1"/>
</dbReference>
<dbReference type="KEGG" id="acan:ACA1_045310"/>
<dbReference type="PROSITE" id="PS51420">
    <property type="entry name" value="RHO"/>
    <property type="match status" value="1"/>
</dbReference>
<dbReference type="SMART" id="SM00175">
    <property type="entry name" value="RAB"/>
    <property type="match status" value="1"/>
</dbReference>
<dbReference type="SMART" id="SM00173">
    <property type="entry name" value="RAS"/>
    <property type="match status" value="1"/>
</dbReference>
<evidence type="ECO:0000256" key="3">
    <source>
        <dbReference type="ARBA" id="ARBA00022475"/>
    </source>
</evidence>
<dbReference type="STRING" id="1257118.L8GZS5"/>
<keyword evidence="5" id="KW-0378">Hydrolase</keyword>
<keyword evidence="6" id="KW-0342">GTP-binding</keyword>
<dbReference type="Pfam" id="PF00071">
    <property type="entry name" value="Ras"/>
    <property type="match status" value="1"/>
</dbReference>
<dbReference type="InterPro" id="IPR020849">
    <property type="entry name" value="Small_GTPase_Ras-type"/>
</dbReference>
<protein>
    <recommendedName>
        <fullName evidence="2">small monomeric GTPase</fullName>
        <ecNumber evidence="2">3.6.5.2</ecNumber>
    </recommendedName>
</protein>
<dbReference type="SUPFAM" id="SSF52540">
    <property type="entry name" value="P-loop containing nucleoside triphosphate hydrolases"/>
    <property type="match status" value="1"/>
</dbReference>
<dbReference type="Proteomes" id="UP000011083">
    <property type="component" value="Unassembled WGS sequence"/>
</dbReference>
<proteinExistence type="predicted"/>
<dbReference type="InterPro" id="IPR005225">
    <property type="entry name" value="Small_GTP-bd"/>
</dbReference>
<comment type="subcellular location">
    <subcellularLocation>
        <location evidence="1">Cell membrane</location>
    </subcellularLocation>
</comment>
<evidence type="ECO:0000256" key="7">
    <source>
        <dbReference type="ARBA" id="ARBA00023136"/>
    </source>
</evidence>
<dbReference type="PROSITE" id="PS51421">
    <property type="entry name" value="RAS"/>
    <property type="match status" value="1"/>
</dbReference>
<feature type="region of interest" description="Disordered" evidence="8">
    <location>
        <begin position="173"/>
        <end position="193"/>
    </location>
</feature>
<keyword evidence="7" id="KW-0472">Membrane</keyword>
<dbReference type="PROSITE" id="PS51419">
    <property type="entry name" value="RAB"/>
    <property type="match status" value="1"/>
</dbReference>
<evidence type="ECO:0000256" key="6">
    <source>
        <dbReference type="ARBA" id="ARBA00023134"/>
    </source>
</evidence>
<evidence type="ECO:0000256" key="1">
    <source>
        <dbReference type="ARBA" id="ARBA00004236"/>
    </source>
</evidence>
<evidence type="ECO:0000256" key="4">
    <source>
        <dbReference type="ARBA" id="ARBA00022741"/>
    </source>
</evidence>
<dbReference type="FunFam" id="3.40.50.300:FF:000343">
    <property type="entry name" value="Ras family gtpase"/>
    <property type="match status" value="1"/>
</dbReference>
<dbReference type="OrthoDB" id="5976022at2759"/>
<dbReference type="GO" id="GO:0005525">
    <property type="term" value="F:GTP binding"/>
    <property type="evidence" value="ECO:0007669"/>
    <property type="project" value="UniProtKB-KW"/>
</dbReference>
<evidence type="ECO:0000313" key="9">
    <source>
        <dbReference type="EMBL" id="ELR18500.1"/>
    </source>
</evidence>
<dbReference type="Gene3D" id="3.40.50.300">
    <property type="entry name" value="P-loop containing nucleotide triphosphate hydrolases"/>
    <property type="match status" value="1"/>
</dbReference>
<dbReference type="RefSeq" id="XP_004340539.1">
    <property type="nucleotide sequence ID" value="XM_004340491.1"/>
</dbReference>
<dbReference type="VEuPathDB" id="AmoebaDB:ACA1_045310"/>
<dbReference type="InterPro" id="IPR001806">
    <property type="entry name" value="Small_GTPase"/>
</dbReference>
<evidence type="ECO:0000256" key="2">
    <source>
        <dbReference type="ARBA" id="ARBA00011984"/>
    </source>
</evidence>
<feature type="compositionally biased region" description="Basic residues" evidence="8">
    <location>
        <begin position="182"/>
        <end position="193"/>
    </location>
</feature>
<dbReference type="GO" id="GO:0007165">
    <property type="term" value="P:signal transduction"/>
    <property type="evidence" value="ECO:0007669"/>
    <property type="project" value="InterPro"/>
</dbReference>
<sequence>MAQKAASSHNEYRIVVVGAGGVGKSALTVMFIQGTFLTKYDPTIEDSYMKQVEVDGVACTLDIMDTAGQEEFGYMKTGQGFLIVYSITTLTSFEAVTKFRNQILRVQEDRLDIPIILVGNKKDLEEDREVPTEDGQALSEKFNCDFLEASAKTNTNVNEAFFRLVHRINKWREKHPQQAPKPKPKKKKGCSLF</sequence>
<evidence type="ECO:0000256" key="8">
    <source>
        <dbReference type="SAM" id="MobiDB-lite"/>
    </source>
</evidence>
<keyword evidence="4" id="KW-0547">Nucleotide-binding</keyword>
<reference evidence="9 10" key="1">
    <citation type="journal article" date="2013" name="Genome Biol.">
        <title>Genome of Acanthamoeba castellanii highlights extensive lateral gene transfer and early evolution of tyrosine kinase signaling.</title>
        <authorList>
            <person name="Clarke M."/>
            <person name="Lohan A.J."/>
            <person name="Liu B."/>
            <person name="Lagkouvardos I."/>
            <person name="Roy S."/>
            <person name="Zafar N."/>
            <person name="Bertelli C."/>
            <person name="Schilde C."/>
            <person name="Kianianmomeni A."/>
            <person name="Burglin T.R."/>
            <person name="Frech C."/>
            <person name="Turcotte B."/>
            <person name="Kopec K.O."/>
            <person name="Synnott J.M."/>
            <person name="Choo C."/>
            <person name="Paponov I."/>
            <person name="Finkler A."/>
            <person name="Soon Heng Tan C."/>
            <person name="Hutchins A.P."/>
            <person name="Weinmeier T."/>
            <person name="Rattei T."/>
            <person name="Chu J.S."/>
            <person name="Gimenez G."/>
            <person name="Irimia M."/>
            <person name="Rigden D.J."/>
            <person name="Fitzpatrick D.A."/>
            <person name="Lorenzo-Morales J."/>
            <person name="Bateman A."/>
            <person name="Chiu C.H."/>
            <person name="Tang P."/>
            <person name="Hegemann P."/>
            <person name="Fromm H."/>
            <person name="Raoult D."/>
            <person name="Greub G."/>
            <person name="Miranda-Saavedra D."/>
            <person name="Chen N."/>
            <person name="Nash P."/>
            <person name="Ginger M.L."/>
            <person name="Horn M."/>
            <person name="Schaap P."/>
            <person name="Caler L."/>
            <person name="Loftus B."/>
        </authorList>
    </citation>
    <scope>NUCLEOTIDE SEQUENCE [LARGE SCALE GENOMIC DNA]</scope>
    <source>
        <strain evidence="9 10">Neff</strain>
    </source>
</reference>
<dbReference type="AlphaFoldDB" id="L8GZS5"/>
<keyword evidence="3" id="KW-1003">Cell membrane</keyword>
<dbReference type="PRINTS" id="PR00449">
    <property type="entry name" value="RASTRNSFRMNG"/>
</dbReference>
<dbReference type="PANTHER" id="PTHR24070">
    <property type="entry name" value="RAS, DI-RAS, AND RHEB FAMILY MEMBERS OF SMALL GTPASE SUPERFAMILY"/>
    <property type="match status" value="1"/>
</dbReference>
<organism evidence="9 10">
    <name type="scientific">Acanthamoeba castellanii (strain ATCC 30010 / Neff)</name>
    <dbReference type="NCBI Taxonomy" id="1257118"/>
    <lineage>
        <taxon>Eukaryota</taxon>
        <taxon>Amoebozoa</taxon>
        <taxon>Discosea</taxon>
        <taxon>Longamoebia</taxon>
        <taxon>Centramoebida</taxon>
        <taxon>Acanthamoebidae</taxon>
        <taxon>Acanthamoeba</taxon>
    </lineage>
</organism>
<dbReference type="GO" id="GO:0005886">
    <property type="term" value="C:plasma membrane"/>
    <property type="evidence" value="ECO:0007669"/>
    <property type="project" value="UniProtKB-SubCell"/>
</dbReference>
<dbReference type="SMART" id="SM00174">
    <property type="entry name" value="RHO"/>
    <property type="match status" value="1"/>
</dbReference>
<name>L8GZS5_ACACF</name>
<dbReference type="InterPro" id="IPR027417">
    <property type="entry name" value="P-loop_NTPase"/>
</dbReference>
<dbReference type="NCBIfam" id="TIGR00231">
    <property type="entry name" value="small_GTP"/>
    <property type="match status" value="1"/>
</dbReference>
<dbReference type="EC" id="3.6.5.2" evidence="2"/>
<dbReference type="OMA" id="NQRRCII"/>
<dbReference type="CDD" id="cd00876">
    <property type="entry name" value="Ras"/>
    <property type="match status" value="1"/>
</dbReference>